<dbReference type="Proteomes" id="UP000305948">
    <property type="component" value="Unassembled WGS sequence"/>
</dbReference>
<accession>A0A5C3MZT9</accession>
<evidence type="ECO:0000313" key="2">
    <source>
        <dbReference type="Proteomes" id="UP000305948"/>
    </source>
</evidence>
<gene>
    <name evidence="1" type="ORF">OE88DRAFT_203161</name>
</gene>
<evidence type="ECO:0000313" key="1">
    <source>
        <dbReference type="EMBL" id="TFK50999.1"/>
    </source>
</evidence>
<dbReference type="AlphaFoldDB" id="A0A5C3MZT9"/>
<dbReference type="EMBL" id="ML213512">
    <property type="protein sequence ID" value="TFK50999.1"/>
    <property type="molecule type" value="Genomic_DNA"/>
</dbReference>
<name>A0A5C3MZT9_9AGAM</name>
<reference evidence="1 2" key="1">
    <citation type="journal article" date="2019" name="Nat. Ecol. Evol.">
        <title>Megaphylogeny resolves global patterns of mushroom evolution.</title>
        <authorList>
            <person name="Varga T."/>
            <person name="Krizsan K."/>
            <person name="Foldi C."/>
            <person name="Dima B."/>
            <person name="Sanchez-Garcia M."/>
            <person name="Sanchez-Ramirez S."/>
            <person name="Szollosi G.J."/>
            <person name="Szarkandi J.G."/>
            <person name="Papp V."/>
            <person name="Albert L."/>
            <person name="Andreopoulos W."/>
            <person name="Angelini C."/>
            <person name="Antonin V."/>
            <person name="Barry K.W."/>
            <person name="Bougher N.L."/>
            <person name="Buchanan P."/>
            <person name="Buyck B."/>
            <person name="Bense V."/>
            <person name="Catcheside P."/>
            <person name="Chovatia M."/>
            <person name="Cooper J."/>
            <person name="Damon W."/>
            <person name="Desjardin D."/>
            <person name="Finy P."/>
            <person name="Geml J."/>
            <person name="Haridas S."/>
            <person name="Hughes K."/>
            <person name="Justo A."/>
            <person name="Karasinski D."/>
            <person name="Kautmanova I."/>
            <person name="Kiss B."/>
            <person name="Kocsube S."/>
            <person name="Kotiranta H."/>
            <person name="LaButti K.M."/>
            <person name="Lechner B.E."/>
            <person name="Liimatainen K."/>
            <person name="Lipzen A."/>
            <person name="Lukacs Z."/>
            <person name="Mihaltcheva S."/>
            <person name="Morgado L.N."/>
            <person name="Niskanen T."/>
            <person name="Noordeloos M.E."/>
            <person name="Ohm R.A."/>
            <person name="Ortiz-Santana B."/>
            <person name="Ovrebo C."/>
            <person name="Racz N."/>
            <person name="Riley R."/>
            <person name="Savchenko A."/>
            <person name="Shiryaev A."/>
            <person name="Soop K."/>
            <person name="Spirin V."/>
            <person name="Szebenyi C."/>
            <person name="Tomsovsky M."/>
            <person name="Tulloss R.E."/>
            <person name="Uehling J."/>
            <person name="Grigoriev I.V."/>
            <person name="Vagvolgyi C."/>
            <person name="Papp T."/>
            <person name="Martin F.M."/>
            <person name="Miettinen O."/>
            <person name="Hibbett D.S."/>
            <person name="Nagy L.G."/>
        </authorList>
    </citation>
    <scope>NUCLEOTIDE SEQUENCE [LARGE SCALE GENOMIC DNA]</scope>
    <source>
        <strain evidence="1 2">OMC1185</strain>
    </source>
</reference>
<keyword evidence="2" id="KW-1185">Reference proteome</keyword>
<sequence>MNLVVSRQGRSGRMEVSECEGTPLVYGSTRTCYDQSKALLTLYTPRQPTHLTYRQPPSLLTTAQAHGPKRHQRTVHERKRTLHLRSVDKCHRLPHLGTCLCPRRQLPFWAQRP</sequence>
<protein>
    <submittedName>
        <fullName evidence="1">Uncharacterized protein</fullName>
    </submittedName>
</protein>
<proteinExistence type="predicted"/>
<organism evidence="1 2">
    <name type="scientific">Heliocybe sulcata</name>
    <dbReference type="NCBI Taxonomy" id="5364"/>
    <lineage>
        <taxon>Eukaryota</taxon>
        <taxon>Fungi</taxon>
        <taxon>Dikarya</taxon>
        <taxon>Basidiomycota</taxon>
        <taxon>Agaricomycotina</taxon>
        <taxon>Agaricomycetes</taxon>
        <taxon>Gloeophyllales</taxon>
        <taxon>Gloeophyllaceae</taxon>
        <taxon>Heliocybe</taxon>
    </lineage>
</organism>